<dbReference type="SUPFAM" id="SSF51735">
    <property type="entry name" value="NAD(P)-binding Rossmann-fold domains"/>
    <property type="match status" value="1"/>
</dbReference>
<comment type="caution">
    <text evidence="4">The sequence shown here is derived from an EMBL/GenBank/DDBJ whole genome shotgun (WGS) entry which is preliminary data.</text>
</comment>
<dbReference type="PANTHER" id="PTHR42748:SF7">
    <property type="entry name" value="NMRA LIKE REDOX SENSOR 1-RELATED"/>
    <property type="match status" value="1"/>
</dbReference>
<dbReference type="InterPro" id="IPR008030">
    <property type="entry name" value="NmrA-like"/>
</dbReference>
<dbReference type="Gene3D" id="3.40.50.720">
    <property type="entry name" value="NAD(P)-binding Rossmann-like Domain"/>
    <property type="match status" value="1"/>
</dbReference>
<reference evidence="4 5" key="1">
    <citation type="submission" date="2019-08" db="EMBL/GenBank/DDBJ databases">
        <title>Genomes sequence of Algoriphagus aquimarinus ACAM450.</title>
        <authorList>
            <person name="Bowman J.P."/>
        </authorList>
    </citation>
    <scope>NUCLEOTIDE SEQUENCE [LARGE SCALE GENOMIC DNA]</scope>
    <source>
        <strain evidence="4 5">ACAM 450</strain>
    </source>
</reference>
<feature type="domain" description="NmrA-like" evidence="3">
    <location>
        <begin position="4"/>
        <end position="306"/>
    </location>
</feature>
<dbReference type="InterPro" id="IPR051164">
    <property type="entry name" value="NmrA-like_oxidored"/>
</dbReference>
<dbReference type="EMBL" id="VORW01000005">
    <property type="protein sequence ID" value="TXE11399.1"/>
    <property type="molecule type" value="Genomic_DNA"/>
</dbReference>
<comment type="similarity">
    <text evidence="1">Belongs to the NmrA-type oxidoreductase family.</text>
</comment>
<evidence type="ECO:0000313" key="4">
    <source>
        <dbReference type="EMBL" id="TXE11399.1"/>
    </source>
</evidence>
<evidence type="ECO:0000256" key="2">
    <source>
        <dbReference type="ARBA" id="ARBA00022857"/>
    </source>
</evidence>
<dbReference type="InterPro" id="IPR036291">
    <property type="entry name" value="NAD(P)-bd_dom_sf"/>
</dbReference>
<dbReference type="OrthoDB" id="9798669at2"/>
<organism evidence="4 5">
    <name type="scientific">Algoriphagus aquimarinus</name>
    <dbReference type="NCBI Taxonomy" id="237018"/>
    <lineage>
        <taxon>Bacteria</taxon>
        <taxon>Pseudomonadati</taxon>
        <taxon>Bacteroidota</taxon>
        <taxon>Cytophagia</taxon>
        <taxon>Cytophagales</taxon>
        <taxon>Cyclobacteriaceae</taxon>
        <taxon>Algoriphagus</taxon>
    </lineage>
</organism>
<proteinExistence type="inferred from homology"/>
<evidence type="ECO:0000313" key="5">
    <source>
        <dbReference type="Proteomes" id="UP000321935"/>
    </source>
</evidence>
<dbReference type="AlphaFoldDB" id="A0A5C7AUT5"/>
<name>A0A5C7AUT5_9BACT</name>
<dbReference type="Proteomes" id="UP000321935">
    <property type="component" value="Unassembled WGS sequence"/>
</dbReference>
<dbReference type="Gene3D" id="3.90.25.10">
    <property type="entry name" value="UDP-galactose 4-epimerase, domain 1"/>
    <property type="match status" value="1"/>
</dbReference>
<gene>
    <name evidence="4" type="ORF">ESV85_10770</name>
</gene>
<sequence length="316" mass="34785">MEKSKIITVFGATGAQGGGLVRAILSDTNSEFKVRAVTRNANSEKAKALAHLGAEIVEADIDDAASIKKAVEGAYGAFFVTFFWEHFSAEKEYQEVSDFAKAAKEANLKHVIWSTLEDTRNWVPLDDDRMPTLQGKYKVPHFDGKGAADKLLVEAGLPVTLLRTSFFWDNFIHFGMGPQKGEDGNYYIAFPMDDQKLAGMAAEDIGKCAYGLFKKGNGSIGEMIGIVGEKLSGGEMAAKLSKALDINVIYNNVSPETYRSFGFPGADDLGNMFQFKRDFNEDFNAVRSEELSKELNPELQNFDKWLSLNASSIPID</sequence>
<keyword evidence="2" id="KW-0521">NADP</keyword>
<dbReference type="Pfam" id="PF05368">
    <property type="entry name" value="NmrA"/>
    <property type="match status" value="1"/>
</dbReference>
<protein>
    <submittedName>
        <fullName evidence="4">NmrA/HSCARG family protein</fullName>
    </submittedName>
</protein>
<evidence type="ECO:0000259" key="3">
    <source>
        <dbReference type="Pfam" id="PF05368"/>
    </source>
</evidence>
<accession>A0A5C7AUT5</accession>
<evidence type="ECO:0000256" key="1">
    <source>
        <dbReference type="ARBA" id="ARBA00006328"/>
    </source>
</evidence>
<dbReference type="RefSeq" id="WP_146917454.1">
    <property type="nucleotide sequence ID" value="NZ_VORW01000005.1"/>
</dbReference>
<dbReference type="CDD" id="cd05251">
    <property type="entry name" value="NmrA_like_SDR_a"/>
    <property type="match status" value="1"/>
</dbReference>
<dbReference type="PANTHER" id="PTHR42748">
    <property type="entry name" value="NITROGEN METABOLITE REPRESSION PROTEIN NMRA FAMILY MEMBER"/>
    <property type="match status" value="1"/>
</dbReference>